<dbReference type="Pfam" id="PF00459">
    <property type="entry name" value="Inositol_P"/>
    <property type="match status" value="1"/>
</dbReference>
<dbReference type="Proteomes" id="UP001139179">
    <property type="component" value="Unassembled WGS sequence"/>
</dbReference>
<dbReference type="RefSeq" id="WP_251221890.1">
    <property type="nucleotide sequence ID" value="NZ_JAMBOL010000002.1"/>
</dbReference>
<keyword evidence="3" id="KW-0378">Hydrolase</keyword>
<feature type="binding site" evidence="5">
    <location>
        <position position="88"/>
    </location>
    <ligand>
        <name>Mg(2+)</name>
        <dbReference type="ChEBI" id="CHEBI:18420"/>
        <label>1</label>
        <note>catalytic</note>
    </ligand>
</feature>
<evidence type="ECO:0000256" key="1">
    <source>
        <dbReference type="ARBA" id="ARBA00001946"/>
    </source>
</evidence>
<evidence type="ECO:0000256" key="3">
    <source>
        <dbReference type="ARBA" id="ARBA00022801"/>
    </source>
</evidence>
<dbReference type="PRINTS" id="PR00377">
    <property type="entry name" value="IMPHPHTASES"/>
</dbReference>
<sequence>MTMNWIELEKIAQEWTYEAANIIKDSLAKPIHIEAKSNPNDLVTEVDRAIESYFFDKISKTYPDHHFLGEEGVAEELESLEGTVWIIDPIDGTMNFVHQKYNFAISVAIYHEGVGMVGIVYDVMSDELFHAVKGHGAYINGKELVPVKERPLHESVIGLNARWIVDGKHSYRNPLLALIRDVRSVRSYGSAAIEIAYVAADRLDGYLSVNLSPWDYAAAVILLEEVGCQASTFQGEPLMLLTPSTVIVGKPHLHKEMISAYLGEEQ</sequence>
<feature type="binding site" evidence="5">
    <location>
        <position position="70"/>
    </location>
    <ligand>
        <name>Mg(2+)</name>
        <dbReference type="ChEBI" id="CHEBI:18420"/>
        <label>1</label>
        <note>catalytic</note>
    </ligand>
</feature>
<evidence type="ECO:0000313" key="6">
    <source>
        <dbReference type="EMBL" id="MCM3713051.1"/>
    </source>
</evidence>
<evidence type="ECO:0000256" key="2">
    <source>
        <dbReference type="ARBA" id="ARBA00022723"/>
    </source>
</evidence>
<keyword evidence="4 5" id="KW-0460">Magnesium</keyword>
<organism evidence="6 7">
    <name type="scientific">Halalkalibacter oceani</name>
    <dbReference type="NCBI Taxonomy" id="1653776"/>
    <lineage>
        <taxon>Bacteria</taxon>
        <taxon>Bacillati</taxon>
        <taxon>Bacillota</taxon>
        <taxon>Bacilli</taxon>
        <taxon>Bacillales</taxon>
        <taxon>Bacillaceae</taxon>
        <taxon>Halalkalibacter</taxon>
    </lineage>
</organism>
<dbReference type="PANTHER" id="PTHR20854">
    <property type="entry name" value="INOSITOL MONOPHOSPHATASE"/>
    <property type="match status" value="1"/>
</dbReference>
<dbReference type="SUPFAM" id="SSF56655">
    <property type="entry name" value="Carbohydrate phosphatase"/>
    <property type="match status" value="1"/>
</dbReference>
<evidence type="ECO:0000256" key="4">
    <source>
        <dbReference type="ARBA" id="ARBA00022842"/>
    </source>
</evidence>
<evidence type="ECO:0000256" key="5">
    <source>
        <dbReference type="PIRSR" id="PIRSR600760-2"/>
    </source>
</evidence>
<dbReference type="InterPro" id="IPR000760">
    <property type="entry name" value="Inositol_monophosphatase-like"/>
</dbReference>
<dbReference type="PROSITE" id="PS00629">
    <property type="entry name" value="IMP_1"/>
    <property type="match status" value="1"/>
</dbReference>
<dbReference type="AlphaFoldDB" id="A0A9X2DLN9"/>
<feature type="binding site" evidence="5">
    <location>
        <position position="215"/>
    </location>
    <ligand>
        <name>Mg(2+)</name>
        <dbReference type="ChEBI" id="CHEBI:18420"/>
        <label>1</label>
        <note>catalytic</note>
    </ligand>
</feature>
<dbReference type="Gene3D" id="3.40.190.80">
    <property type="match status" value="1"/>
</dbReference>
<dbReference type="Gene3D" id="3.30.540.10">
    <property type="entry name" value="Fructose-1,6-Bisphosphatase, subunit A, domain 1"/>
    <property type="match status" value="1"/>
</dbReference>
<dbReference type="GO" id="GO:0008934">
    <property type="term" value="F:inositol monophosphate 1-phosphatase activity"/>
    <property type="evidence" value="ECO:0007669"/>
    <property type="project" value="TreeGrafter"/>
</dbReference>
<dbReference type="InterPro" id="IPR020583">
    <property type="entry name" value="Inositol_monoP_metal-BS"/>
</dbReference>
<feature type="binding site" evidence="5">
    <location>
        <position position="90"/>
    </location>
    <ligand>
        <name>Mg(2+)</name>
        <dbReference type="ChEBI" id="CHEBI:18420"/>
        <label>2</label>
    </ligand>
</feature>
<feature type="binding site" evidence="5">
    <location>
        <position position="91"/>
    </location>
    <ligand>
        <name>Mg(2+)</name>
        <dbReference type="ChEBI" id="CHEBI:18420"/>
        <label>1</label>
        <note>catalytic</note>
    </ligand>
</feature>
<keyword evidence="7" id="KW-1185">Reference proteome</keyword>
<comment type="cofactor">
    <cofactor evidence="1 5">
        <name>Mg(2+)</name>
        <dbReference type="ChEBI" id="CHEBI:18420"/>
    </cofactor>
</comment>
<reference evidence="6" key="1">
    <citation type="submission" date="2022-05" db="EMBL/GenBank/DDBJ databases">
        <title>Comparative Genomics of Spacecraft Associated Microbes.</title>
        <authorList>
            <person name="Tran M.T."/>
            <person name="Wright A."/>
            <person name="Seuylemezian A."/>
            <person name="Eisen J."/>
            <person name="Coil D."/>
        </authorList>
    </citation>
    <scope>NUCLEOTIDE SEQUENCE</scope>
    <source>
        <strain evidence="6">214.1.1</strain>
    </source>
</reference>
<proteinExistence type="predicted"/>
<dbReference type="GO" id="GO:0007165">
    <property type="term" value="P:signal transduction"/>
    <property type="evidence" value="ECO:0007669"/>
    <property type="project" value="TreeGrafter"/>
</dbReference>
<protein>
    <submittedName>
        <fullName evidence="6">Inositol monophosphatase family protein</fullName>
    </submittedName>
</protein>
<dbReference type="GO" id="GO:0046872">
    <property type="term" value="F:metal ion binding"/>
    <property type="evidence" value="ECO:0007669"/>
    <property type="project" value="UniProtKB-KW"/>
</dbReference>
<dbReference type="EMBL" id="JAMBOL010000002">
    <property type="protein sequence ID" value="MCM3713051.1"/>
    <property type="molecule type" value="Genomic_DNA"/>
</dbReference>
<comment type="caution">
    <text evidence="6">The sequence shown here is derived from an EMBL/GenBank/DDBJ whole genome shotgun (WGS) entry which is preliminary data.</text>
</comment>
<dbReference type="GO" id="GO:0006020">
    <property type="term" value="P:inositol metabolic process"/>
    <property type="evidence" value="ECO:0007669"/>
    <property type="project" value="TreeGrafter"/>
</dbReference>
<accession>A0A9X2DLN9</accession>
<dbReference type="FunFam" id="3.30.540.10:FF:000003">
    <property type="entry name" value="Inositol-1-monophosphatase"/>
    <property type="match status" value="1"/>
</dbReference>
<evidence type="ECO:0000313" key="7">
    <source>
        <dbReference type="Proteomes" id="UP001139179"/>
    </source>
</evidence>
<keyword evidence="2 5" id="KW-0479">Metal-binding</keyword>
<name>A0A9X2DLN9_9BACI</name>
<dbReference type="CDD" id="cd01637">
    <property type="entry name" value="IMPase_like"/>
    <property type="match status" value="1"/>
</dbReference>
<dbReference type="PANTHER" id="PTHR20854:SF4">
    <property type="entry name" value="INOSITOL-1-MONOPHOSPHATASE-RELATED"/>
    <property type="match status" value="1"/>
</dbReference>
<gene>
    <name evidence="6" type="ORF">M3202_03075</name>
</gene>